<dbReference type="AlphaFoldDB" id="A0A9D1CHX7"/>
<dbReference type="Pfam" id="PF14278">
    <property type="entry name" value="TetR_C_8"/>
    <property type="match status" value="1"/>
</dbReference>
<evidence type="ECO:0000313" key="5">
    <source>
        <dbReference type="Proteomes" id="UP000886819"/>
    </source>
</evidence>
<sequence>MADSNITKRALSSALKELMQEKPFQKISVADICERCCMNRQSFYYHFKDKYDLLIWIFDTDFLSLIRKQQEEKALDIVSQICRVMYKNRVFYRAAFAVQGQNSLTEHLREVAEPILQMRMRAAMPGKEASAFHINFMTDAILAALLR</sequence>
<feature type="DNA-binding region" description="H-T-H motif" evidence="2">
    <location>
        <begin position="28"/>
        <end position="47"/>
    </location>
</feature>
<dbReference type="InterPro" id="IPR039532">
    <property type="entry name" value="TetR_C_Firmicutes"/>
</dbReference>
<dbReference type="Proteomes" id="UP000886819">
    <property type="component" value="Unassembled WGS sequence"/>
</dbReference>
<dbReference type="EMBL" id="DVFI01000015">
    <property type="protein sequence ID" value="HIQ62195.1"/>
    <property type="molecule type" value="Genomic_DNA"/>
</dbReference>
<evidence type="ECO:0000259" key="3">
    <source>
        <dbReference type="PROSITE" id="PS50977"/>
    </source>
</evidence>
<evidence type="ECO:0000256" key="2">
    <source>
        <dbReference type="PROSITE-ProRule" id="PRU00335"/>
    </source>
</evidence>
<dbReference type="Pfam" id="PF00440">
    <property type="entry name" value="TetR_N"/>
    <property type="match status" value="1"/>
</dbReference>
<proteinExistence type="predicted"/>
<protein>
    <submittedName>
        <fullName evidence="4">TetR family transcriptional regulator</fullName>
    </submittedName>
</protein>
<accession>A0A9D1CHX7</accession>
<evidence type="ECO:0000313" key="4">
    <source>
        <dbReference type="EMBL" id="HIQ62195.1"/>
    </source>
</evidence>
<dbReference type="InterPro" id="IPR050624">
    <property type="entry name" value="HTH-type_Tx_Regulator"/>
</dbReference>
<dbReference type="SUPFAM" id="SSF46689">
    <property type="entry name" value="Homeodomain-like"/>
    <property type="match status" value="1"/>
</dbReference>
<dbReference type="PANTHER" id="PTHR43479">
    <property type="entry name" value="ACREF/ENVCD OPERON REPRESSOR-RELATED"/>
    <property type="match status" value="1"/>
</dbReference>
<name>A0A9D1CHX7_9FIRM</name>
<reference evidence="4" key="2">
    <citation type="journal article" date="2021" name="PeerJ">
        <title>Extensive microbial diversity within the chicken gut microbiome revealed by metagenomics and culture.</title>
        <authorList>
            <person name="Gilroy R."/>
            <person name="Ravi A."/>
            <person name="Getino M."/>
            <person name="Pursley I."/>
            <person name="Horton D.L."/>
            <person name="Alikhan N.F."/>
            <person name="Baker D."/>
            <person name="Gharbi K."/>
            <person name="Hall N."/>
            <person name="Watson M."/>
            <person name="Adriaenssens E.M."/>
            <person name="Foster-Nyarko E."/>
            <person name="Jarju S."/>
            <person name="Secka A."/>
            <person name="Antonio M."/>
            <person name="Oren A."/>
            <person name="Chaudhuri R.R."/>
            <person name="La Ragione R."/>
            <person name="Hildebrand F."/>
            <person name="Pallen M.J."/>
        </authorList>
    </citation>
    <scope>NUCLEOTIDE SEQUENCE</scope>
    <source>
        <strain evidence="4">ChiHile30-977</strain>
    </source>
</reference>
<organism evidence="4 5">
    <name type="scientific">Candidatus Avichristensenella intestinipullorum</name>
    <dbReference type="NCBI Taxonomy" id="2840693"/>
    <lineage>
        <taxon>Bacteria</taxon>
        <taxon>Bacillati</taxon>
        <taxon>Bacillota</taxon>
        <taxon>Clostridia</taxon>
        <taxon>Candidatus Avichristensenella</taxon>
    </lineage>
</organism>
<comment type="caution">
    <text evidence="4">The sequence shown here is derived from an EMBL/GenBank/DDBJ whole genome shotgun (WGS) entry which is preliminary data.</text>
</comment>
<gene>
    <name evidence="4" type="ORF">IAA66_01240</name>
</gene>
<dbReference type="PROSITE" id="PS50977">
    <property type="entry name" value="HTH_TETR_2"/>
    <property type="match status" value="1"/>
</dbReference>
<dbReference type="InterPro" id="IPR001647">
    <property type="entry name" value="HTH_TetR"/>
</dbReference>
<dbReference type="InterPro" id="IPR009057">
    <property type="entry name" value="Homeodomain-like_sf"/>
</dbReference>
<dbReference type="GO" id="GO:0003677">
    <property type="term" value="F:DNA binding"/>
    <property type="evidence" value="ECO:0007669"/>
    <property type="project" value="UniProtKB-UniRule"/>
</dbReference>
<feature type="domain" description="HTH tetR-type" evidence="3">
    <location>
        <begin position="5"/>
        <end position="65"/>
    </location>
</feature>
<evidence type="ECO:0000256" key="1">
    <source>
        <dbReference type="ARBA" id="ARBA00023125"/>
    </source>
</evidence>
<dbReference type="Gene3D" id="1.10.357.10">
    <property type="entry name" value="Tetracycline Repressor, domain 2"/>
    <property type="match status" value="1"/>
</dbReference>
<keyword evidence="1 2" id="KW-0238">DNA-binding</keyword>
<reference evidence="4" key="1">
    <citation type="submission" date="2020-10" db="EMBL/GenBank/DDBJ databases">
        <authorList>
            <person name="Gilroy R."/>
        </authorList>
    </citation>
    <scope>NUCLEOTIDE SEQUENCE</scope>
    <source>
        <strain evidence="4">ChiHile30-977</strain>
    </source>
</reference>
<dbReference type="PANTHER" id="PTHR43479:SF7">
    <property type="entry name" value="TETR-FAMILY TRANSCRIPTIONAL REGULATOR"/>
    <property type="match status" value="1"/>
</dbReference>